<feature type="transmembrane region" description="Helical" evidence="6">
    <location>
        <begin position="313"/>
        <end position="335"/>
    </location>
</feature>
<feature type="transmembrane region" description="Helical" evidence="6">
    <location>
        <begin position="226"/>
        <end position="249"/>
    </location>
</feature>
<feature type="domain" description="Major facilitator superfamily (MFS) profile" evidence="7">
    <location>
        <begin position="6"/>
        <end position="401"/>
    </location>
</feature>
<feature type="compositionally biased region" description="Low complexity" evidence="5">
    <location>
        <begin position="416"/>
        <end position="425"/>
    </location>
</feature>
<feature type="transmembrane region" description="Helical" evidence="6">
    <location>
        <begin position="94"/>
        <end position="111"/>
    </location>
</feature>
<evidence type="ECO:0000259" key="7">
    <source>
        <dbReference type="PROSITE" id="PS50850"/>
    </source>
</evidence>
<reference evidence="9" key="1">
    <citation type="journal article" date="2019" name="Int. J. Syst. Evol. Microbiol.">
        <title>The Global Catalogue of Microorganisms (GCM) 10K type strain sequencing project: providing services to taxonomists for standard genome sequencing and annotation.</title>
        <authorList>
            <consortium name="The Broad Institute Genomics Platform"/>
            <consortium name="The Broad Institute Genome Sequencing Center for Infectious Disease"/>
            <person name="Wu L."/>
            <person name="Ma J."/>
        </authorList>
    </citation>
    <scope>NUCLEOTIDE SEQUENCE [LARGE SCALE GENOMIC DNA]</scope>
    <source>
        <strain evidence="9">JCM 19125</strain>
    </source>
</reference>
<feature type="transmembrane region" description="Helical" evidence="6">
    <location>
        <begin position="131"/>
        <end position="149"/>
    </location>
</feature>
<dbReference type="Gene3D" id="1.20.1250.20">
    <property type="entry name" value="MFS general substrate transporter like domains"/>
    <property type="match status" value="1"/>
</dbReference>
<dbReference type="Pfam" id="PF07690">
    <property type="entry name" value="MFS_1"/>
    <property type="match status" value="1"/>
</dbReference>
<accession>A0ABP9F701</accession>
<feature type="transmembrane region" description="Helical" evidence="6">
    <location>
        <begin position="379"/>
        <end position="397"/>
    </location>
</feature>
<comment type="caution">
    <text evidence="8">The sequence shown here is derived from an EMBL/GenBank/DDBJ whole genome shotgun (WGS) entry which is preliminary data.</text>
</comment>
<keyword evidence="2 6" id="KW-0812">Transmembrane</keyword>
<feature type="transmembrane region" description="Helical" evidence="6">
    <location>
        <begin position="255"/>
        <end position="273"/>
    </location>
</feature>
<feature type="region of interest" description="Disordered" evidence="5">
    <location>
        <begin position="396"/>
        <end position="425"/>
    </location>
</feature>
<evidence type="ECO:0000256" key="3">
    <source>
        <dbReference type="ARBA" id="ARBA00022989"/>
    </source>
</evidence>
<evidence type="ECO:0000256" key="5">
    <source>
        <dbReference type="SAM" id="MobiDB-lite"/>
    </source>
</evidence>
<feature type="transmembrane region" description="Helical" evidence="6">
    <location>
        <begin position="169"/>
        <end position="187"/>
    </location>
</feature>
<dbReference type="InterPro" id="IPR020846">
    <property type="entry name" value="MFS_dom"/>
</dbReference>
<dbReference type="PANTHER" id="PTHR23534">
    <property type="entry name" value="MFS PERMEASE"/>
    <property type="match status" value="1"/>
</dbReference>
<dbReference type="RefSeq" id="WP_345578460.1">
    <property type="nucleotide sequence ID" value="NZ_BAABLV010000008.1"/>
</dbReference>
<keyword evidence="4 6" id="KW-0472">Membrane</keyword>
<evidence type="ECO:0000313" key="8">
    <source>
        <dbReference type="EMBL" id="GAA4891195.1"/>
    </source>
</evidence>
<keyword evidence="9" id="KW-1185">Reference proteome</keyword>
<feature type="transmembrane region" description="Helical" evidence="6">
    <location>
        <begin position="7"/>
        <end position="31"/>
    </location>
</feature>
<dbReference type="EMBL" id="BAABLV010000008">
    <property type="protein sequence ID" value="GAA4891195.1"/>
    <property type="molecule type" value="Genomic_DNA"/>
</dbReference>
<feature type="transmembrane region" description="Helical" evidence="6">
    <location>
        <begin position="355"/>
        <end position="373"/>
    </location>
</feature>
<evidence type="ECO:0000256" key="2">
    <source>
        <dbReference type="ARBA" id="ARBA00022692"/>
    </source>
</evidence>
<organism evidence="8 9">
    <name type="scientific">Tessaracoccus lubricantis</name>
    <dbReference type="NCBI Taxonomy" id="545543"/>
    <lineage>
        <taxon>Bacteria</taxon>
        <taxon>Bacillati</taxon>
        <taxon>Actinomycetota</taxon>
        <taxon>Actinomycetes</taxon>
        <taxon>Propionibacteriales</taxon>
        <taxon>Propionibacteriaceae</taxon>
        <taxon>Tessaracoccus</taxon>
    </lineage>
</organism>
<dbReference type="Proteomes" id="UP001501521">
    <property type="component" value="Unassembled WGS sequence"/>
</dbReference>
<protein>
    <submittedName>
        <fullName evidence="8">MFS transporter</fullName>
    </submittedName>
</protein>
<dbReference type="PROSITE" id="PS50850">
    <property type="entry name" value="MFS"/>
    <property type="match status" value="1"/>
</dbReference>
<gene>
    <name evidence="8" type="ORF">GCM10025789_04930</name>
</gene>
<dbReference type="InterPro" id="IPR036259">
    <property type="entry name" value="MFS_trans_sf"/>
</dbReference>
<feature type="transmembrane region" description="Helical" evidence="6">
    <location>
        <begin position="285"/>
        <end position="307"/>
    </location>
</feature>
<evidence type="ECO:0000256" key="1">
    <source>
        <dbReference type="ARBA" id="ARBA00004651"/>
    </source>
</evidence>
<name>A0ABP9F701_9ACTN</name>
<feature type="transmembrane region" description="Helical" evidence="6">
    <location>
        <begin position="70"/>
        <end position="88"/>
    </location>
</feature>
<evidence type="ECO:0000313" key="9">
    <source>
        <dbReference type="Proteomes" id="UP001501521"/>
    </source>
</evidence>
<comment type="subcellular location">
    <subcellularLocation>
        <location evidence="1">Cell membrane</location>
        <topology evidence="1">Multi-pass membrane protein</topology>
    </subcellularLocation>
</comment>
<keyword evidence="3 6" id="KW-1133">Transmembrane helix</keyword>
<evidence type="ECO:0000256" key="6">
    <source>
        <dbReference type="SAM" id="Phobius"/>
    </source>
</evidence>
<proteinExistence type="predicted"/>
<sequence>MTPRRPLVALILGNSLGGVGVASGIAVGALLVASMGGDHLAGAGQALSILGAGVLAVPLANLAARRGRRAALALGYLIAAIGAVTVLVGAWFGWLLVVLAGLIAFGAAQATNLQSRYAASDLAAPGRRATVMSVVLWATTIGSVVGPNLSGPGGRLGRRVLLPELAGPYLFSVAGFVLAGLVIVGLYRGTAAAAPESPAGQAAEPGARVGAVAALRWAATRPVARFGVLLIVVGHAVMVGVMSMTPVHLGHEGHGLGSIGLVISLHIMGMYALSPVVGWLADRFGAMRTALVGLVLLSVTAGLILVAPSSYPVVTAALVVLGVGWSFTMISGSALLARTDSGEMRVPLQGATDALMNYAGAAAALVGGPVLAWLGYGGLAVVAALLILPAGGVGWAARGSRGRETAPPTRRRRRAGGAQPKRPVM</sequence>
<dbReference type="PANTHER" id="PTHR23534:SF1">
    <property type="entry name" value="MAJOR FACILITATOR SUPERFAMILY PROTEIN"/>
    <property type="match status" value="1"/>
</dbReference>
<feature type="transmembrane region" description="Helical" evidence="6">
    <location>
        <begin position="43"/>
        <end position="63"/>
    </location>
</feature>
<dbReference type="SUPFAM" id="SSF103473">
    <property type="entry name" value="MFS general substrate transporter"/>
    <property type="match status" value="1"/>
</dbReference>
<dbReference type="InterPro" id="IPR011701">
    <property type="entry name" value="MFS"/>
</dbReference>
<evidence type="ECO:0000256" key="4">
    <source>
        <dbReference type="ARBA" id="ARBA00023136"/>
    </source>
</evidence>